<proteinExistence type="inferred from homology"/>
<dbReference type="GO" id="GO:0052716">
    <property type="term" value="F:hydroquinone:oxygen oxidoreductase activity"/>
    <property type="evidence" value="ECO:0007669"/>
    <property type="project" value="UniProtKB-EC"/>
</dbReference>
<comment type="cofactor">
    <cofactor evidence="2">
        <name>Cu cation</name>
        <dbReference type="ChEBI" id="CHEBI:23378"/>
    </cofactor>
</comment>
<comment type="catalytic activity">
    <reaction evidence="1">
        <text>4 hydroquinone + O2 = 4 benzosemiquinone + 2 H2O</text>
        <dbReference type="Rhea" id="RHEA:11276"/>
        <dbReference type="ChEBI" id="CHEBI:15377"/>
        <dbReference type="ChEBI" id="CHEBI:15379"/>
        <dbReference type="ChEBI" id="CHEBI:17594"/>
        <dbReference type="ChEBI" id="CHEBI:17977"/>
        <dbReference type="EC" id="1.10.3.2"/>
    </reaction>
</comment>
<feature type="domain" description="Plastocyanin-like" evidence="13">
    <location>
        <begin position="136"/>
        <end position="217"/>
    </location>
</feature>
<evidence type="ECO:0000256" key="1">
    <source>
        <dbReference type="ARBA" id="ARBA00000349"/>
    </source>
</evidence>
<reference evidence="15" key="1">
    <citation type="submission" date="2020-05" db="EMBL/GenBank/DDBJ databases">
        <title>Mycena genomes resolve the evolution of fungal bioluminescence.</title>
        <authorList>
            <person name="Tsai I.J."/>
        </authorList>
    </citation>
    <scope>NUCLEOTIDE SEQUENCE</scope>
    <source>
        <strain evidence="15">CCC161011</strain>
    </source>
</reference>
<dbReference type="InterPro" id="IPR008972">
    <property type="entry name" value="Cupredoxin"/>
</dbReference>
<keyword evidence="7" id="KW-0479">Metal-binding</keyword>
<feature type="domain" description="Plastocyanin-like" evidence="14">
    <location>
        <begin position="31"/>
        <end position="127"/>
    </location>
</feature>
<dbReference type="OrthoDB" id="2121828at2759"/>
<feature type="chain" id="PRO_5034852011" description="laccase" evidence="12">
    <location>
        <begin position="21"/>
        <end position="236"/>
    </location>
</feature>
<dbReference type="Pfam" id="PF07732">
    <property type="entry name" value="Cu-oxidase_3"/>
    <property type="match status" value="1"/>
</dbReference>
<keyword evidence="6" id="KW-0964">Secreted</keyword>
<evidence type="ECO:0000259" key="13">
    <source>
        <dbReference type="Pfam" id="PF00394"/>
    </source>
</evidence>
<comment type="subcellular location">
    <subcellularLocation>
        <location evidence="3">Secreted</location>
    </subcellularLocation>
</comment>
<evidence type="ECO:0000256" key="9">
    <source>
        <dbReference type="ARBA" id="ARBA00023008"/>
    </source>
</evidence>
<evidence type="ECO:0000313" key="15">
    <source>
        <dbReference type="EMBL" id="KAF7358307.1"/>
    </source>
</evidence>
<keyword evidence="11" id="KW-0325">Glycoprotein</keyword>
<dbReference type="Proteomes" id="UP000620124">
    <property type="component" value="Unassembled WGS sequence"/>
</dbReference>
<dbReference type="Gene3D" id="2.60.40.420">
    <property type="entry name" value="Cupredoxins - blue copper proteins"/>
    <property type="match status" value="2"/>
</dbReference>
<keyword evidence="8" id="KW-0560">Oxidoreductase</keyword>
<evidence type="ECO:0000256" key="7">
    <source>
        <dbReference type="ARBA" id="ARBA00022723"/>
    </source>
</evidence>
<dbReference type="InterPro" id="IPR045087">
    <property type="entry name" value="Cu-oxidase_fam"/>
</dbReference>
<evidence type="ECO:0000256" key="8">
    <source>
        <dbReference type="ARBA" id="ARBA00023002"/>
    </source>
</evidence>
<protein>
    <recommendedName>
        <fullName evidence="5">laccase</fullName>
        <ecNumber evidence="5">1.10.3.2</ecNumber>
    </recommendedName>
</protein>
<evidence type="ECO:0000256" key="10">
    <source>
        <dbReference type="ARBA" id="ARBA00023157"/>
    </source>
</evidence>
<dbReference type="PANTHER" id="PTHR11709:SF394">
    <property type="entry name" value="FI03373P-RELATED"/>
    <property type="match status" value="1"/>
</dbReference>
<keyword evidence="10" id="KW-1015">Disulfide bond</keyword>
<evidence type="ECO:0000259" key="14">
    <source>
        <dbReference type="Pfam" id="PF07732"/>
    </source>
</evidence>
<dbReference type="InterPro" id="IPR011707">
    <property type="entry name" value="Cu-oxidase-like_N"/>
</dbReference>
<sequence>MWAFSTLFAALTLLPTATFGAQVVFNLDIVNTQLAPDGFTRDTVVPNGTFPGPTFKVQKGDSVVIHTHNKLTSPDMRRSTSIHWQASHGFFQARTSGMDGPSFVNQCPIAPNTTFDYVFDTANQTGSGSLFLNTDSTIITLAEWYHTVAPQVQNSFFKTGAISVQDSVLINGKGRYVNGTAVPYAVITVTQGLRYRFRVFSLSCRPYMTLSFDNHTFGANVIVSLDLMLHYGARWS</sequence>
<evidence type="ECO:0000256" key="6">
    <source>
        <dbReference type="ARBA" id="ARBA00022525"/>
    </source>
</evidence>
<evidence type="ECO:0000256" key="12">
    <source>
        <dbReference type="SAM" id="SignalP"/>
    </source>
</evidence>
<evidence type="ECO:0000256" key="3">
    <source>
        <dbReference type="ARBA" id="ARBA00004613"/>
    </source>
</evidence>
<organism evidence="15 16">
    <name type="scientific">Mycena venus</name>
    <dbReference type="NCBI Taxonomy" id="2733690"/>
    <lineage>
        <taxon>Eukaryota</taxon>
        <taxon>Fungi</taxon>
        <taxon>Dikarya</taxon>
        <taxon>Basidiomycota</taxon>
        <taxon>Agaricomycotina</taxon>
        <taxon>Agaricomycetes</taxon>
        <taxon>Agaricomycetidae</taxon>
        <taxon>Agaricales</taxon>
        <taxon>Marasmiineae</taxon>
        <taxon>Mycenaceae</taxon>
        <taxon>Mycena</taxon>
    </lineage>
</organism>
<evidence type="ECO:0000256" key="4">
    <source>
        <dbReference type="ARBA" id="ARBA00010609"/>
    </source>
</evidence>
<keyword evidence="16" id="KW-1185">Reference proteome</keyword>
<dbReference type="EC" id="1.10.3.2" evidence="5"/>
<evidence type="ECO:0000313" key="16">
    <source>
        <dbReference type="Proteomes" id="UP000620124"/>
    </source>
</evidence>
<dbReference type="AlphaFoldDB" id="A0A8H6YFP4"/>
<dbReference type="EMBL" id="JACAZI010000006">
    <property type="protein sequence ID" value="KAF7358307.1"/>
    <property type="molecule type" value="Genomic_DNA"/>
</dbReference>
<comment type="similarity">
    <text evidence="4">Belongs to the multicopper oxidase family.</text>
</comment>
<dbReference type="GO" id="GO:0005576">
    <property type="term" value="C:extracellular region"/>
    <property type="evidence" value="ECO:0007669"/>
    <property type="project" value="UniProtKB-SubCell"/>
</dbReference>
<comment type="caution">
    <text evidence="15">The sequence shown here is derived from an EMBL/GenBank/DDBJ whole genome shotgun (WGS) entry which is preliminary data.</text>
</comment>
<name>A0A8H6YFP4_9AGAR</name>
<feature type="signal peptide" evidence="12">
    <location>
        <begin position="1"/>
        <end position="20"/>
    </location>
</feature>
<gene>
    <name evidence="15" type="ORF">MVEN_00880100</name>
</gene>
<dbReference type="GO" id="GO:0005507">
    <property type="term" value="F:copper ion binding"/>
    <property type="evidence" value="ECO:0007669"/>
    <property type="project" value="InterPro"/>
</dbReference>
<evidence type="ECO:0000256" key="11">
    <source>
        <dbReference type="ARBA" id="ARBA00023180"/>
    </source>
</evidence>
<accession>A0A8H6YFP4</accession>
<keyword evidence="9" id="KW-0186">Copper</keyword>
<dbReference type="PANTHER" id="PTHR11709">
    <property type="entry name" value="MULTI-COPPER OXIDASE"/>
    <property type="match status" value="1"/>
</dbReference>
<dbReference type="Pfam" id="PF00394">
    <property type="entry name" value="Cu-oxidase"/>
    <property type="match status" value="1"/>
</dbReference>
<dbReference type="SUPFAM" id="SSF49503">
    <property type="entry name" value="Cupredoxins"/>
    <property type="match status" value="2"/>
</dbReference>
<keyword evidence="12" id="KW-0732">Signal</keyword>
<evidence type="ECO:0000256" key="5">
    <source>
        <dbReference type="ARBA" id="ARBA00012297"/>
    </source>
</evidence>
<dbReference type="InterPro" id="IPR001117">
    <property type="entry name" value="Cu-oxidase_2nd"/>
</dbReference>
<evidence type="ECO:0000256" key="2">
    <source>
        <dbReference type="ARBA" id="ARBA00001935"/>
    </source>
</evidence>